<sequence length="231" mass="25739">MQTVDRGLSWLWRVVISVGLIIGIVIPPMLLRLLNELNDNDGFIGWQIALVIAYFAVFLLVIVVAGAVYRHYTGEVQLKRLHHQDIGFVFGGYLAIIVCEGVFQMINKLLYQQSQTQNNAAIKNLMSGSPVAMWMLAISAVFITPIVEEMVFRGVLTNLFFKQEWLKISLSGVVFGSLHSSSTLPSFMIYVTMGLILATVYRLSGKIQDSIILHFLINAGAMSIMLISLLN</sequence>
<feature type="transmembrane region" description="Helical" evidence="2">
    <location>
        <begin position="211"/>
        <end position="230"/>
    </location>
</feature>
<protein>
    <submittedName>
        <fullName evidence="4">CPBP family intramembrane glutamic endopeptidase</fullName>
        <ecNumber evidence="4">3.4.-.-</ecNumber>
    </submittedName>
</protein>
<dbReference type="Pfam" id="PF02517">
    <property type="entry name" value="Rce1-like"/>
    <property type="match status" value="1"/>
</dbReference>
<accession>A0ABW1SIT2</accession>
<feature type="transmembrane region" description="Helical" evidence="2">
    <location>
        <begin position="90"/>
        <end position="111"/>
    </location>
</feature>
<dbReference type="PANTHER" id="PTHR36435:SF1">
    <property type="entry name" value="CAAX AMINO TERMINAL PROTEASE FAMILY PROTEIN"/>
    <property type="match status" value="1"/>
</dbReference>
<dbReference type="Proteomes" id="UP001596171">
    <property type="component" value="Unassembled WGS sequence"/>
</dbReference>
<keyword evidence="4" id="KW-0378">Hydrolase</keyword>
<dbReference type="EMBL" id="JBHSSE010000016">
    <property type="protein sequence ID" value="MFC6201495.1"/>
    <property type="molecule type" value="Genomic_DNA"/>
</dbReference>
<keyword evidence="2" id="KW-0812">Transmembrane</keyword>
<reference evidence="5" key="1">
    <citation type="journal article" date="2019" name="Int. J. Syst. Evol. Microbiol.">
        <title>The Global Catalogue of Microorganisms (GCM) 10K type strain sequencing project: providing services to taxonomists for standard genome sequencing and annotation.</title>
        <authorList>
            <consortium name="The Broad Institute Genomics Platform"/>
            <consortium name="The Broad Institute Genome Sequencing Center for Infectious Disease"/>
            <person name="Wu L."/>
            <person name="Ma J."/>
        </authorList>
    </citation>
    <scope>NUCLEOTIDE SEQUENCE [LARGE SCALE GENOMIC DNA]</scope>
    <source>
        <strain evidence="5">CCM 8930</strain>
    </source>
</reference>
<proteinExistence type="inferred from homology"/>
<comment type="similarity">
    <text evidence="1">Belongs to the UPF0177 family.</text>
</comment>
<evidence type="ECO:0000256" key="2">
    <source>
        <dbReference type="SAM" id="Phobius"/>
    </source>
</evidence>
<evidence type="ECO:0000313" key="4">
    <source>
        <dbReference type="EMBL" id="MFC6201495.1"/>
    </source>
</evidence>
<keyword evidence="2" id="KW-1133">Transmembrane helix</keyword>
<dbReference type="PANTHER" id="PTHR36435">
    <property type="entry name" value="SLR1288 PROTEIN"/>
    <property type="match status" value="1"/>
</dbReference>
<evidence type="ECO:0000256" key="1">
    <source>
        <dbReference type="ARBA" id="ARBA00009067"/>
    </source>
</evidence>
<feature type="domain" description="CAAX prenyl protease 2/Lysostaphin resistance protein A-like" evidence="3">
    <location>
        <begin position="132"/>
        <end position="219"/>
    </location>
</feature>
<evidence type="ECO:0000313" key="5">
    <source>
        <dbReference type="Proteomes" id="UP001596171"/>
    </source>
</evidence>
<feature type="transmembrane region" description="Helical" evidence="2">
    <location>
        <begin position="164"/>
        <end position="181"/>
    </location>
</feature>
<comment type="caution">
    <text evidence="4">The sequence shown here is derived from an EMBL/GenBank/DDBJ whole genome shotgun (WGS) entry which is preliminary data.</text>
</comment>
<feature type="transmembrane region" description="Helical" evidence="2">
    <location>
        <begin position="131"/>
        <end position="152"/>
    </location>
</feature>
<name>A0ABW1SIT2_9LACO</name>
<dbReference type="RefSeq" id="WP_137615143.1">
    <property type="nucleotide sequence ID" value="NZ_BJDI01000002.1"/>
</dbReference>
<evidence type="ECO:0000259" key="3">
    <source>
        <dbReference type="Pfam" id="PF02517"/>
    </source>
</evidence>
<dbReference type="InterPro" id="IPR052710">
    <property type="entry name" value="CAAX_protease"/>
</dbReference>
<feature type="transmembrane region" description="Helical" evidence="2">
    <location>
        <begin position="12"/>
        <end position="31"/>
    </location>
</feature>
<keyword evidence="2" id="KW-0472">Membrane</keyword>
<dbReference type="EC" id="3.4.-.-" evidence="4"/>
<organism evidence="4 5">
    <name type="scientific">Lactiplantibacillus nangangensis</name>
    <dbReference type="NCBI Taxonomy" id="2559917"/>
    <lineage>
        <taxon>Bacteria</taxon>
        <taxon>Bacillati</taxon>
        <taxon>Bacillota</taxon>
        <taxon>Bacilli</taxon>
        <taxon>Lactobacillales</taxon>
        <taxon>Lactobacillaceae</taxon>
        <taxon>Lactiplantibacillus</taxon>
    </lineage>
</organism>
<keyword evidence="5" id="KW-1185">Reference proteome</keyword>
<feature type="transmembrane region" description="Helical" evidence="2">
    <location>
        <begin position="43"/>
        <end position="69"/>
    </location>
</feature>
<dbReference type="InterPro" id="IPR003675">
    <property type="entry name" value="Rce1/LyrA-like_dom"/>
</dbReference>
<gene>
    <name evidence="4" type="ORF">ACFP1L_06365</name>
</gene>
<dbReference type="GO" id="GO:0016787">
    <property type="term" value="F:hydrolase activity"/>
    <property type="evidence" value="ECO:0007669"/>
    <property type="project" value="UniProtKB-KW"/>
</dbReference>